<accession>A0A7N0UW49</accession>
<evidence type="ECO:0008006" key="3">
    <source>
        <dbReference type="Google" id="ProtNLM"/>
    </source>
</evidence>
<sequence length="294" mass="33105">MKSIATCYGEHAIKISDSCCAGPKPSLSQNLIPSLQNSVTCLYRSRIQDEDDQILTSLTWTNNLTGRGFNIQIAYKSGTASDQPRKSKGSNTIPFHPSSGSRFEVRWDLSGADYDNGPEPTSNFYVMVSLNSKPILFLGDYEEHRMSPGYATFTAVSRTESFSGSAVYSTKAQFCDTGTPHDIVIKCGREDDGLKHPILTVSVDRKRAVVVKKLQWNFRGNHCIFVDGIVVDMMWDVHDWLFNPVSGHGLFLFRTRSGFDSRLWLERDMSFKEKEEDSKPEFSLLVTACKRHPH</sequence>
<organism evidence="1 2">
    <name type="scientific">Kalanchoe fedtschenkoi</name>
    <name type="common">Lavender scallops</name>
    <name type="synonym">South American air plant</name>
    <dbReference type="NCBI Taxonomy" id="63787"/>
    <lineage>
        <taxon>Eukaryota</taxon>
        <taxon>Viridiplantae</taxon>
        <taxon>Streptophyta</taxon>
        <taxon>Embryophyta</taxon>
        <taxon>Tracheophyta</taxon>
        <taxon>Spermatophyta</taxon>
        <taxon>Magnoliopsida</taxon>
        <taxon>eudicotyledons</taxon>
        <taxon>Gunneridae</taxon>
        <taxon>Pentapetalae</taxon>
        <taxon>Saxifragales</taxon>
        <taxon>Crassulaceae</taxon>
        <taxon>Kalanchoe</taxon>
    </lineage>
</organism>
<evidence type="ECO:0000313" key="1">
    <source>
        <dbReference type="EnsemblPlants" id="Kaladp0087s0066.1.v1.1.CDS.1"/>
    </source>
</evidence>
<keyword evidence="2" id="KW-1185">Reference proteome</keyword>
<dbReference type="Gramene" id="Kaladp0087s0066.1.v1.1">
    <property type="protein sequence ID" value="Kaladp0087s0066.1.v1.1.CDS.1"/>
    <property type="gene ID" value="Kaladp0087s0066.v1.1"/>
</dbReference>
<dbReference type="PANTHER" id="PTHR31972">
    <property type="entry name" value="EXPRESSED PROTEIN"/>
    <property type="match status" value="1"/>
</dbReference>
<evidence type="ECO:0000313" key="2">
    <source>
        <dbReference type="Proteomes" id="UP000594263"/>
    </source>
</evidence>
<reference evidence="1" key="1">
    <citation type="submission" date="2021-01" db="UniProtKB">
        <authorList>
            <consortium name="EnsemblPlants"/>
        </authorList>
    </citation>
    <scope>IDENTIFICATION</scope>
</reference>
<dbReference type="Proteomes" id="UP000594263">
    <property type="component" value="Unplaced"/>
</dbReference>
<dbReference type="PANTHER" id="PTHR31972:SF16">
    <property type="entry name" value="FAMILY PROTEIN, PUTATIVE (DUF868)-RELATED"/>
    <property type="match status" value="1"/>
</dbReference>
<protein>
    <recommendedName>
        <fullName evidence="3">DUF868 domain-containing protein</fullName>
    </recommendedName>
</protein>
<name>A0A7N0UW49_KALFE</name>
<dbReference type="OMA" id="PEPNSKY"/>
<dbReference type="AlphaFoldDB" id="A0A7N0UW49"/>
<dbReference type="InterPro" id="IPR008586">
    <property type="entry name" value="DUF868_pln"/>
</dbReference>
<dbReference type="EnsemblPlants" id="Kaladp0087s0066.1.v1.1">
    <property type="protein sequence ID" value="Kaladp0087s0066.1.v1.1.CDS.1"/>
    <property type="gene ID" value="Kaladp0087s0066.v1.1"/>
</dbReference>
<proteinExistence type="predicted"/>
<dbReference type="Pfam" id="PF05910">
    <property type="entry name" value="DUF868"/>
    <property type="match status" value="1"/>
</dbReference>